<keyword evidence="3" id="KW-1185">Reference proteome</keyword>
<sequence>MLVMHFAGLVSHLVALSMARAPCIIHVVQCGSSSIPCTMRHSFNLVVESCTLGSNASWHTFDFAGNLHILKPAQCPVALVLIMAKSDLIRPSSACRASLHQAWSI</sequence>
<organism evidence="2 3">
    <name type="scientific">Effrenium voratum</name>
    <dbReference type="NCBI Taxonomy" id="2562239"/>
    <lineage>
        <taxon>Eukaryota</taxon>
        <taxon>Sar</taxon>
        <taxon>Alveolata</taxon>
        <taxon>Dinophyceae</taxon>
        <taxon>Suessiales</taxon>
        <taxon>Symbiodiniaceae</taxon>
        <taxon>Effrenium</taxon>
    </lineage>
</organism>
<feature type="chain" id="PRO_5041252746" description="Secreted protein" evidence="1">
    <location>
        <begin position="20"/>
        <end position="105"/>
    </location>
</feature>
<proteinExistence type="predicted"/>
<protein>
    <recommendedName>
        <fullName evidence="4">Secreted protein</fullName>
    </recommendedName>
</protein>
<dbReference type="AlphaFoldDB" id="A0AA36MH96"/>
<evidence type="ECO:0000313" key="3">
    <source>
        <dbReference type="Proteomes" id="UP001178507"/>
    </source>
</evidence>
<evidence type="ECO:0000313" key="2">
    <source>
        <dbReference type="EMBL" id="CAJ1371969.1"/>
    </source>
</evidence>
<evidence type="ECO:0000256" key="1">
    <source>
        <dbReference type="SAM" id="SignalP"/>
    </source>
</evidence>
<gene>
    <name evidence="2" type="ORF">EVOR1521_LOCUS2142</name>
</gene>
<comment type="caution">
    <text evidence="2">The sequence shown here is derived from an EMBL/GenBank/DDBJ whole genome shotgun (WGS) entry which is preliminary data.</text>
</comment>
<feature type="signal peptide" evidence="1">
    <location>
        <begin position="1"/>
        <end position="19"/>
    </location>
</feature>
<dbReference type="EMBL" id="CAUJNA010000108">
    <property type="protein sequence ID" value="CAJ1371969.1"/>
    <property type="molecule type" value="Genomic_DNA"/>
</dbReference>
<accession>A0AA36MH96</accession>
<reference evidence="2" key="1">
    <citation type="submission" date="2023-08" db="EMBL/GenBank/DDBJ databases">
        <authorList>
            <person name="Chen Y."/>
            <person name="Shah S."/>
            <person name="Dougan E. K."/>
            <person name="Thang M."/>
            <person name="Chan C."/>
        </authorList>
    </citation>
    <scope>NUCLEOTIDE SEQUENCE</scope>
</reference>
<name>A0AA36MH96_9DINO</name>
<dbReference type="Proteomes" id="UP001178507">
    <property type="component" value="Unassembled WGS sequence"/>
</dbReference>
<evidence type="ECO:0008006" key="4">
    <source>
        <dbReference type="Google" id="ProtNLM"/>
    </source>
</evidence>
<keyword evidence="1" id="KW-0732">Signal</keyword>